<dbReference type="PROSITE" id="PS51257">
    <property type="entry name" value="PROKAR_LIPOPROTEIN"/>
    <property type="match status" value="1"/>
</dbReference>
<sequence length="85" mass="9606">MSTSRLHNLVPVASIATASNGSIACLRWLWKHCTYFGIDDSVTWPPATSDELEPIHHLCRLILAVYEEDLHRPKFPPLSLPHQTC</sequence>
<comment type="caution">
    <text evidence="2">The sequence shown here is derived from an EMBL/GenBank/DDBJ whole genome shotgun (WGS) entry which is preliminary data.</text>
</comment>
<dbReference type="Proteomes" id="UP001229421">
    <property type="component" value="Unassembled WGS sequence"/>
</dbReference>
<keyword evidence="3" id="KW-1185">Reference proteome</keyword>
<dbReference type="AlphaFoldDB" id="A0AAD8JS61"/>
<dbReference type="EMBL" id="JAUHHV010000011">
    <property type="protein sequence ID" value="KAK1408584.1"/>
    <property type="molecule type" value="Genomic_DNA"/>
</dbReference>
<organism evidence="2 3">
    <name type="scientific">Tagetes erecta</name>
    <name type="common">African marigold</name>
    <dbReference type="NCBI Taxonomy" id="13708"/>
    <lineage>
        <taxon>Eukaryota</taxon>
        <taxon>Viridiplantae</taxon>
        <taxon>Streptophyta</taxon>
        <taxon>Embryophyta</taxon>
        <taxon>Tracheophyta</taxon>
        <taxon>Spermatophyta</taxon>
        <taxon>Magnoliopsida</taxon>
        <taxon>eudicotyledons</taxon>
        <taxon>Gunneridae</taxon>
        <taxon>Pentapetalae</taxon>
        <taxon>asterids</taxon>
        <taxon>campanulids</taxon>
        <taxon>Asterales</taxon>
        <taxon>Asteraceae</taxon>
        <taxon>Asteroideae</taxon>
        <taxon>Heliantheae alliance</taxon>
        <taxon>Tageteae</taxon>
        <taxon>Tagetes</taxon>
    </lineage>
</organism>
<evidence type="ECO:0000313" key="3">
    <source>
        <dbReference type="Proteomes" id="UP001229421"/>
    </source>
</evidence>
<dbReference type="PANTHER" id="PTHR46398">
    <property type="entry name" value="ALPHA/BETA-HYDROLASES SUPERFAMILY PROTEIN"/>
    <property type="match status" value="1"/>
</dbReference>
<dbReference type="Pfam" id="PF03893">
    <property type="entry name" value="Lipase3_N"/>
    <property type="match status" value="1"/>
</dbReference>
<proteinExistence type="predicted"/>
<feature type="domain" description="Mono-/di-acylglycerol lipase N-terminal" evidence="1">
    <location>
        <begin position="23"/>
        <end position="77"/>
    </location>
</feature>
<protein>
    <recommendedName>
        <fullName evidence="1">Mono-/di-acylglycerol lipase N-terminal domain-containing protein</fullName>
    </recommendedName>
</protein>
<dbReference type="GO" id="GO:0016042">
    <property type="term" value="P:lipid catabolic process"/>
    <property type="evidence" value="ECO:0007669"/>
    <property type="project" value="InterPro"/>
</dbReference>
<evidence type="ECO:0000313" key="2">
    <source>
        <dbReference type="EMBL" id="KAK1408584.1"/>
    </source>
</evidence>
<evidence type="ECO:0000259" key="1">
    <source>
        <dbReference type="Pfam" id="PF03893"/>
    </source>
</evidence>
<reference evidence="2" key="1">
    <citation type="journal article" date="2023" name="bioRxiv">
        <title>Improved chromosome-level genome assembly for marigold (Tagetes erecta).</title>
        <authorList>
            <person name="Jiang F."/>
            <person name="Yuan L."/>
            <person name="Wang S."/>
            <person name="Wang H."/>
            <person name="Xu D."/>
            <person name="Wang A."/>
            <person name="Fan W."/>
        </authorList>
    </citation>
    <scope>NUCLEOTIDE SEQUENCE</scope>
    <source>
        <strain evidence="2">WSJ</strain>
        <tissue evidence="2">Leaf</tissue>
    </source>
</reference>
<accession>A0AAD8JS61</accession>
<name>A0AAD8JS61_TARER</name>
<dbReference type="InterPro" id="IPR005592">
    <property type="entry name" value="Mono/diacylglycerol_lipase_N"/>
</dbReference>
<dbReference type="PANTHER" id="PTHR46398:SF7">
    <property type="entry name" value="ALPHA_BETA-HYDROLASES SUPERFAMILY PROTEIN"/>
    <property type="match status" value="1"/>
</dbReference>
<gene>
    <name evidence="2" type="ORF">QVD17_40484</name>
</gene>